<organism evidence="2 3">
    <name type="scientific">Haloferula rosea</name>
    <dbReference type="NCBI Taxonomy" id="490093"/>
    <lineage>
        <taxon>Bacteria</taxon>
        <taxon>Pseudomonadati</taxon>
        <taxon>Verrucomicrobiota</taxon>
        <taxon>Verrucomicrobiia</taxon>
        <taxon>Verrucomicrobiales</taxon>
        <taxon>Verrucomicrobiaceae</taxon>
        <taxon>Haloferula</taxon>
    </lineage>
</organism>
<evidence type="ECO:0000313" key="2">
    <source>
        <dbReference type="EMBL" id="MBK1826396.1"/>
    </source>
</evidence>
<dbReference type="InterPro" id="IPR052715">
    <property type="entry name" value="RAYT_transposase"/>
</dbReference>
<evidence type="ECO:0000313" key="3">
    <source>
        <dbReference type="Proteomes" id="UP000658278"/>
    </source>
</evidence>
<gene>
    <name evidence="2" type="ORF">JIN81_05165</name>
</gene>
<dbReference type="SUPFAM" id="SSF143422">
    <property type="entry name" value="Transposase IS200-like"/>
    <property type="match status" value="1"/>
</dbReference>
<evidence type="ECO:0000259" key="1">
    <source>
        <dbReference type="SMART" id="SM01321"/>
    </source>
</evidence>
<dbReference type="GO" id="GO:0043565">
    <property type="term" value="F:sequence-specific DNA binding"/>
    <property type="evidence" value="ECO:0007669"/>
    <property type="project" value="TreeGrafter"/>
</dbReference>
<sequence length="199" mass="23570">MSEFFDPSKEVCKHGKRLPHWQQGEVMQFVTFRLGDSMPEAKLRKWSQERKVWLGHHPKPWEDATEKAYHERFTREMEDGLDAGYGSCLLRSKEYRKQLEAVLLYDEGVMVEHHAWVIMPNHVHLLFRPMAPIADLLRKWKGISARKIGQGGIWQRGYRDTLVRDGRHFMNAVRYIRRNPLKLKAGDFTLWESERAKNV</sequence>
<dbReference type="AlphaFoldDB" id="A0A934VEU5"/>
<dbReference type="EMBL" id="JAENII010000003">
    <property type="protein sequence ID" value="MBK1826396.1"/>
    <property type="molecule type" value="Genomic_DNA"/>
</dbReference>
<dbReference type="SMART" id="SM01321">
    <property type="entry name" value="Y1_Tnp"/>
    <property type="match status" value="1"/>
</dbReference>
<name>A0A934VEU5_9BACT</name>
<dbReference type="InterPro" id="IPR002686">
    <property type="entry name" value="Transposase_17"/>
</dbReference>
<dbReference type="RefSeq" id="WP_200277309.1">
    <property type="nucleotide sequence ID" value="NZ_JAENII010000003.1"/>
</dbReference>
<dbReference type="PANTHER" id="PTHR36966">
    <property type="entry name" value="REP-ASSOCIATED TYROSINE TRANSPOSASE"/>
    <property type="match status" value="1"/>
</dbReference>
<feature type="domain" description="Transposase IS200-like" evidence="1">
    <location>
        <begin position="82"/>
        <end position="179"/>
    </location>
</feature>
<dbReference type="GO" id="GO:0006313">
    <property type="term" value="P:DNA transposition"/>
    <property type="evidence" value="ECO:0007669"/>
    <property type="project" value="InterPro"/>
</dbReference>
<keyword evidence="3" id="KW-1185">Reference proteome</keyword>
<dbReference type="Proteomes" id="UP000658278">
    <property type="component" value="Unassembled WGS sequence"/>
</dbReference>
<reference evidence="2" key="1">
    <citation type="submission" date="2021-01" db="EMBL/GenBank/DDBJ databases">
        <title>Modified the classification status of verrucomicrobia.</title>
        <authorList>
            <person name="Feng X."/>
        </authorList>
    </citation>
    <scope>NUCLEOTIDE SEQUENCE</scope>
    <source>
        <strain evidence="2">KCTC 22201</strain>
    </source>
</reference>
<accession>A0A934VEU5</accession>
<proteinExistence type="predicted"/>
<protein>
    <submittedName>
        <fullName evidence="2">Transposase</fullName>
    </submittedName>
</protein>
<dbReference type="PANTHER" id="PTHR36966:SF1">
    <property type="entry name" value="REP-ASSOCIATED TYROSINE TRANSPOSASE"/>
    <property type="match status" value="1"/>
</dbReference>
<comment type="caution">
    <text evidence="2">The sequence shown here is derived from an EMBL/GenBank/DDBJ whole genome shotgun (WGS) entry which is preliminary data.</text>
</comment>
<dbReference type="Gene3D" id="3.30.70.1290">
    <property type="entry name" value="Transposase IS200-like"/>
    <property type="match status" value="1"/>
</dbReference>
<dbReference type="InterPro" id="IPR036515">
    <property type="entry name" value="Transposase_17_sf"/>
</dbReference>
<dbReference type="GO" id="GO:0004803">
    <property type="term" value="F:transposase activity"/>
    <property type="evidence" value="ECO:0007669"/>
    <property type="project" value="InterPro"/>
</dbReference>